<keyword evidence="1" id="KW-1133">Transmembrane helix</keyword>
<reference evidence="2 3" key="1">
    <citation type="journal article" date="2024" name="Plant Biotechnol. J.">
        <title>Dendrobium thyrsiflorum genome and its molecular insights into genes involved in important horticultural traits.</title>
        <authorList>
            <person name="Chen B."/>
            <person name="Wang J.Y."/>
            <person name="Zheng P.J."/>
            <person name="Li K.L."/>
            <person name="Liang Y.M."/>
            <person name="Chen X.F."/>
            <person name="Zhang C."/>
            <person name="Zhao X."/>
            <person name="He X."/>
            <person name="Zhang G.Q."/>
            <person name="Liu Z.J."/>
            <person name="Xu Q."/>
        </authorList>
    </citation>
    <scope>NUCLEOTIDE SEQUENCE [LARGE SCALE GENOMIC DNA]</scope>
    <source>
        <strain evidence="2">GZMU011</strain>
    </source>
</reference>
<dbReference type="PANTHER" id="PTHR34781:SF2">
    <property type="entry name" value="TRANSMEMBRANE PROTEIN"/>
    <property type="match status" value="1"/>
</dbReference>
<gene>
    <name evidence="2" type="ORF">M5K25_025263</name>
</gene>
<feature type="transmembrane region" description="Helical" evidence="1">
    <location>
        <begin position="91"/>
        <end position="112"/>
    </location>
</feature>
<dbReference type="EMBL" id="JANQDX010000018">
    <property type="protein sequence ID" value="KAL0906745.1"/>
    <property type="molecule type" value="Genomic_DNA"/>
</dbReference>
<protein>
    <recommendedName>
        <fullName evidence="4">Transmembrane protein</fullName>
    </recommendedName>
</protein>
<evidence type="ECO:0008006" key="4">
    <source>
        <dbReference type="Google" id="ProtNLM"/>
    </source>
</evidence>
<keyword evidence="3" id="KW-1185">Reference proteome</keyword>
<sequence>MTTSEQDYGIFSELCSLLFSALRSPMISIPFADTDAPSPTARSRRPIIPVAWGRLPPISPAGMVSLFLGVSLALMLCGSVTFFIGFMMMPWVLGMMFLLYFLGIISFFSGLCKAALISQTPSPDPLKTCQNDINGHTTS</sequence>
<proteinExistence type="predicted"/>
<name>A0ABD0U403_DENTH</name>
<accession>A0ABD0U403</accession>
<evidence type="ECO:0000313" key="3">
    <source>
        <dbReference type="Proteomes" id="UP001552299"/>
    </source>
</evidence>
<feature type="transmembrane region" description="Helical" evidence="1">
    <location>
        <begin position="64"/>
        <end position="85"/>
    </location>
</feature>
<dbReference type="Proteomes" id="UP001552299">
    <property type="component" value="Unassembled WGS sequence"/>
</dbReference>
<comment type="caution">
    <text evidence="2">The sequence shown here is derived from an EMBL/GenBank/DDBJ whole genome shotgun (WGS) entry which is preliminary data.</text>
</comment>
<keyword evidence="1" id="KW-0812">Transmembrane</keyword>
<dbReference type="AlphaFoldDB" id="A0ABD0U403"/>
<evidence type="ECO:0000256" key="1">
    <source>
        <dbReference type="SAM" id="Phobius"/>
    </source>
</evidence>
<dbReference type="PANTHER" id="PTHR34781">
    <property type="entry name" value="TRANSMEMBRANE PROTEIN"/>
    <property type="match status" value="1"/>
</dbReference>
<organism evidence="2 3">
    <name type="scientific">Dendrobium thyrsiflorum</name>
    <name type="common">Pinecone-like raceme dendrobium</name>
    <name type="synonym">Orchid</name>
    <dbReference type="NCBI Taxonomy" id="117978"/>
    <lineage>
        <taxon>Eukaryota</taxon>
        <taxon>Viridiplantae</taxon>
        <taxon>Streptophyta</taxon>
        <taxon>Embryophyta</taxon>
        <taxon>Tracheophyta</taxon>
        <taxon>Spermatophyta</taxon>
        <taxon>Magnoliopsida</taxon>
        <taxon>Liliopsida</taxon>
        <taxon>Asparagales</taxon>
        <taxon>Orchidaceae</taxon>
        <taxon>Epidendroideae</taxon>
        <taxon>Malaxideae</taxon>
        <taxon>Dendrobiinae</taxon>
        <taxon>Dendrobium</taxon>
    </lineage>
</organism>
<evidence type="ECO:0000313" key="2">
    <source>
        <dbReference type="EMBL" id="KAL0906745.1"/>
    </source>
</evidence>
<keyword evidence="1" id="KW-0472">Membrane</keyword>